<protein>
    <recommendedName>
        <fullName evidence="2">UPF0178 protein GI584_11910</fullName>
    </recommendedName>
</protein>
<dbReference type="PANTHER" id="PTHR35146:SF1">
    <property type="entry name" value="UPF0178 PROTEIN YAII"/>
    <property type="match status" value="1"/>
</dbReference>
<evidence type="ECO:0000313" key="4">
    <source>
        <dbReference type="Proteomes" id="UP000339690"/>
    </source>
</evidence>
<dbReference type="Pfam" id="PF02639">
    <property type="entry name" value="DUF188"/>
    <property type="match status" value="1"/>
</dbReference>
<evidence type="ECO:0000256" key="1">
    <source>
        <dbReference type="ARBA" id="ARBA00008522"/>
    </source>
</evidence>
<dbReference type="InterPro" id="IPR003791">
    <property type="entry name" value="UPF0178"/>
</dbReference>
<dbReference type="PANTHER" id="PTHR35146">
    <property type="entry name" value="UPF0178 PROTEIN YAII"/>
    <property type="match status" value="1"/>
</dbReference>
<sequence length="147" mass="16942">MKIYVDADACPVTDIIIEEAKTYQLNVIVVKSYSHFSIKETPQHVTVKYVDDGSDAVDYRIVQMVQRNDLVITQDYGLAALCLEKGCQVMHHVGFIYSKEKINRMLQERHVNAKARKAGVRTKGPKKFTDDQKNSFRMKLRKLLEVH</sequence>
<evidence type="ECO:0000256" key="2">
    <source>
        <dbReference type="HAMAP-Rule" id="MF_00489"/>
    </source>
</evidence>
<dbReference type="KEGG" id="grc:GI584_11910"/>
<dbReference type="AlphaFoldDB" id="A0A5Q2TII3"/>
<accession>A0A5Q2TII3</accession>
<dbReference type="NCBIfam" id="NF001095">
    <property type="entry name" value="PRK00124.1"/>
    <property type="match status" value="1"/>
</dbReference>
<organism evidence="3 4">
    <name type="scientific">Gracilibacillus salitolerans</name>
    <dbReference type="NCBI Taxonomy" id="2663022"/>
    <lineage>
        <taxon>Bacteria</taxon>
        <taxon>Bacillati</taxon>
        <taxon>Bacillota</taxon>
        <taxon>Bacilli</taxon>
        <taxon>Bacillales</taxon>
        <taxon>Bacillaceae</taxon>
        <taxon>Gracilibacillus</taxon>
    </lineage>
</organism>
<dbReference type="Proteomes" id="UP000339690">
    <property type="component" value="Chromosome"/>
</dbReference>
<keyword evidence="4" id="KW-1185">Reference proteome</keyword>
<dbReference type="HAMAP" id="MF_00489">
    <property type="entry name" value="UPF0178"/>
    <property type="match status" value="1"/>
</dbReference>
<comment type="similarity">
    <text evidence="1 2">Belongs to the UPF0178 family.</text>
</comment>
<evidence type="ECO:0000313" key="3">
    <source>
        <dbReference type="EMBL" id="QGH34694.1"/>
    </source>
</evidence>
<dbReference type="RefSeq" id="WP_153791367.1">
    <property type="nucleotide sequence ID" value="NZ_CP045915.1"/>
</dbReference>
<proteinExistence type="inferred from homology"/>
<gene>
    <name evidence="3" type="ORF">GI584_11910</name>
</gene>
<name>A0A5Q2TII3_9BACI</name>
<dbReference type="EMBL" id="CP045915">
    <property type="protein sequence ID" value="QGH34694.1"/>
    <property type="molecule type" value="Genomic_DNA"/>
</dbReference>
<reference evidence="3 4" key="1">
    <citation type="submission" date="2019-11" db="EMBL/GenBank/DDBJ databases">
        <title>Gracilibacillus salitolerans sp. nov., a moderate halophile isolated from a saline soil in northwest China.</title>
        <authorList>
            <person name="Gan L."/>
        </authorList>
    </citation>
    <scope>NUCLEOTIDE SEQUENCE [LARGE SCALE GENOMIC DNA]</scope>
    <source>
        <strain evidence="3 4">SCU50</strain>
    </source>
</reference>